<dbReference type="GO" id="GO:0005655">
    <property type="term" value="C:nucleolar ribonuclease P complex"/>
    <property type="evidence" value="ECO:0007669"/>
    <property type="project" value="InterPro"/>
</dbReference>
<name>W4HA28_APHAT</name>
<evidence type="ECO:0000313" key="4">
    <source>
        <dbReference type="EMBL" id="ETV88104.1"/>
    </source>
</evidence>
<dbReference type="VEuPathDB" id="FungiDB:H257_01460"/>
<evidence type="ECO:0000256" key="1">
    <source>
        <dbReference type="SAM" id="MobiDB-lite"/>
    </source>
</evidence>
<dbReference type="InterPro" id="IPR039182">
    <property type="entry name" value="Pop1"/>
</dbReference>
<dbReference type="OrthoDB" id="442863at2759"/>
<evidence type="ECO:0000259" key="3">
    <source>
        <dbReference type="Pfam" id="PF22770"/>
    </source>
</evidence>
<dbReference type="GO" id="GO:0001682">
    <property type="term" value="P:tRNA 5'-leader removal"/>
    <property type="evidence" value="ECO:0007669"/>
    <property type="project" value="InterPro"/>
</dbReference>
<feature type="region of interest" description="Disordered" evidence="1">
    <location>
        <begin position="280"/>
        <end position="307"/>
    </location>
</feature>
<dbReference type="Pfam" id="PF22770">
    <property type="entry name" value="POP1_C"/>
    <property type="match status" value="2"/>
</dbReference>
<accession>W4HA28</accession>
<reference evidence="4" key="1">
    <citation type="submission" date="2013-12" db="EMBL/GenBank/DDBJ databases">
        <title>The Genome Sequence of Aphanomyces astaci APO3.</title>
        <authorList>
            <consortium name="The Broad Institute Genomics Platform"/>
            <person name="Russ C."/>
            <person name="Tyler B."/>
            <person name="van West P."/>
            <person name="Dieguez-Uribeondo J."/>
            <person name="Young S.K."/>
            <person name="Zeng Q."/>
            <person name="Gargeya S."/>
            <person name="Fitzgerald M."/>
            <person name="Abouelleil A."/>
            <person name="Alvarado L."/>
            <person name="Chapman S.B."/>
            <person name="Gainer-Dewar J."/>
            <person name="Goldberg J."/>
            <person name="Griggs A."/>
            <person name="Gujja S."/>
            <person name="Hansen M."/>
            <person name="Howarth C."/>
            <person name="Imamovic A."/>
            <person name="Ireland A."/>
            <person name="Larimer J."/>
            <person name="McCowan C."/>
            <person name="Murphy C."/>
            <person name="Pearson M."/>
            <person name="Poon T.W."/>
            <person name="Priest M."/>
            <person name="Roberts A."/>
            <person name="Saif S."/>
            <person name="Shea T."/>
            <person name="Sykes S."/>
            <person name="Wortman J."/>
            <person name="Nusbaum C."/>
            <person name="Birren B."/>
        </authorList>
    </citation>
    <scope>NUCLEOTIDE SEQUENCE [LARGE SCALE GENOMIC DNA]</scope>
    <source>
        <strain evidence="4">APO3</strain>
    </source>
</reference>
<organism evidence="4">
    <name type="scientific">Aphanomyces astaci</name>
    <name type="common">Crayfish plague agent</name>
    <dbReference type="NCBI Taxonomy" id="112090"/>
    <lineage>
        <taxon>Eukaryota</taxon>
        <taxon>Sar</taxon>
        <taxon>Stramenopiles</taxon>
        <taxon>Oomycota</taxon>
        <taxon>Saprolegniomycetes</taxon>
        <taxon>Saprolegniales</taxon>
        <taxon>Verrucalvaceae</taxon>
        <taxon>Aphanomyces</taxon>
    </lineage>
</organism>
<feature type="domain" description="POPLD" evidence="2">
    <location>
        <begin position="422"/>
        <end position="513"/>
    </location>
</feature>
<evidence type="ECO:0008006" key="5">
    <source>
        <dbReference type="Google" id="ProtNLM"/>
    </source>
</evidence>
<dbReference type="PANTHER" id="PTHR22731:SF3">
    <property type="entry name" value="RIBONUCLEASES P_MRP PROTEIN SUBUNIT POP1"/>
    <property type="match status" value="1"/>
</dbReference>
<dbReference type="GO" id="GO:0000172">
    <property type="term" value="C:ribonuclease MRP complex"/>
    <property type="evidence" value="ECO:0007669"/>
    <property type="project" value="InterPro"/>
</dbReference>
<dbReference type="PANTHER" id="PTHR22731">
    <property type="entry name" value="RIBONUCLEASES P/MRP PROTEIN SUBUNIT POP1"/>
    <property type="match status" value="1"/>
</dbReference>
<sequence length="673" mass="75511">MDVIEVVPFAAARVQELHEIHVASGYEQSSNTRIRKSRKDFHLRRRANAYKSHKFPARFRVKPRAKQSATGVEERCRKHRRRAMLRQKSDRLATHQWHAKRMKMGKVDGIWVSLHRLDRGTAAALLAPSTVCDTSYLSVIDVHGPKEDVLEALDSILDESLTDDVLHGDVEGASMLYHADAFPMNAIGPARVMCKRSRDEDSSSLHVWLWTYPSMVPPLLSTLASLDSHNVCVQRRADLCRFELRGPQAPRVMTRVFQSHDRLRWTTNQTLETSRIQSWQFTDPRTQPKARKNTGMSSLVDAPPASVPDPACPVTKAKLPPTDELTVAALNARFASVLRWATEQGTGYSQLVSPTPPDPLAVPTPQPADANNATDSILWDATAMPPPFVHDHIVNQPPRRHNNPSDAAVPSFPSITVQNALGWDVIVHANMAPTVLKALVFAGASAIGMDERQALRTRHHLLNFPRDYPDTGAGREFWEAVRREKEAKHTATPKAKRTPFHALQVASPFAPDWRLLFSNDLTDFCVLRGAEFMEPFPFYNPSAKQDLAMVPTAMSTLICVQVALPRRGTVEDNAMICFPTERDVAEFERDDRWQGEMELTAKQAKKRSDEIEMRSVMGFVTSVAHVRGSLRAVGFCSCNTLQLVFISQHKPHGLVMVRNPSSRQYRPALLTVR</sequence>
<evidence type="ECO:0000259" key="2">
    <source>
        <dbReference type="Pfam" id="PF08170"/>
    </source>
</evidence>
<dbReference type="Pfam" id="PF08170">
    <property type="entry name" value="POPLD"/>
    <property type="match status" value="1"/>
</dbReference>
<dbReference type="STRING" id="112090.W4HA28"/>
<protein>
    <recommendedName>
        <fullName evidence="5">Pop1 N-terminal domain-containing protein</fullName>
    </recommendedName>
</protein>
<gene>
    <name evidence="4" type="ORF">H257_01460</name>
</gene>
<dbReference type="AlphaFoldDB" id="W4HA28"/>
<dbReference type="EMBL" id="KI913115">
    <property type="protein sequence ID" value="ETV88104.1"/>
    <property type="molecule type" value="Genomic_DNA"/>
</dbReference>
<dbReference type="GeneID" id="20803456"/>
<dbReference type="RefSeq" id="XP_009822967.1">
    <property type="nucleotide sequence ID" value="XM_009824665.1"/>
</dbReference>
<proteinExistence type="predicted"/>
<feature type="domain" description="POP1 C-terminal" evidence="3">
    <location>
        <begin position="557"/>
        <end position="608"/>
    </location>
</feature>
<feature type="domain" description="POP1 C-terminal" evidence="3">
    <location>
        <begin position="612"/>
        <end position="672"/>
    </location>
</feature>
<dbReference type="InterPro" id="IPR012590">
    <property type="entry name" value="POPLD_dom"/>
</dbReference>
<dbReference type="InterPro" id="IPR055079">
    <property type="entry name" value="POP1_C"/>
</dbReference>